<keyword evidence="2" id="KW-1185">Reference proteome</keyword>
<reference evidence="2" key="1">
    <citation type="submission" date="2013-03" db="EMBL/GenBank/DDBJ databases">
        <title>The Genome Sequence of Anopheles minimus MINIMUS1.</title>
        <authorList>
            <consortium name="The Broad Institute Genomics Platform"/>
            <person name="Neafsey D.E."/>
            <person name="Walton C."/>
            <person name="Walker B."/>
            <person name="Young S.K."/>
            <person name="Zeng Q."/>
            <person name="Gargeya S."/>
            <person name="Fitzgerald M."/>
            <person name="Haas B."/>
            <person name="Abouelleil A."/>
            <person name="Allen A.W."/>
            <person name="Alvarado L."/>
            <person name="Arachchi H.M."/>
            <person name="Berlin A.M."/>
            <person name="Chapman S.B."/>
            <person name="Gainer-Dewar J."/>
            <person name="Goldberg J."/>
            <person name="Griggs A."/>
            <person name="Gujja S."/>
            <person name="Hansen M."/>
            <person name="Howarth C."/>
            <person name="Imamovic A."/>
            <person name="Ireland A."/>
            <person name="Larimer J."/>
            <person name="McCowan C."/>
            <person name="Murphy C."/>
            <person name="Pearson M."/>
            <person name="Poon T.W."/>
            <person name="Priest M."/>
            <person name="Roberts A."/>
            <person name="Saif S."/>
            <person name="Shea T."/>
            <person name="Sisk P."/>
            <person name="Sykes S."/>
            <person name="Wortman J."/>
            <person name="Nusbaum C."/>
            <person name="Birren B."/>
        </authorList>
    </citation>
    <scope>NUCLEOTIDE SEQUENCE [LARGE SCALE GENOMIC DNA]</scope>
    <source>
        <strain evidence="2">MINIMUS1</strain>
    </source>
</reference>
<organism evidence="1 2">
    <name type="scientific">Anopheles minimus</name>
    <dbReference type="NCBI Taxonomy" id="112268"/>
    <lineage>
        <taxon>Eukaryota</taxon>
        <taxon>Metazoa</taxon>
        <taxon>Ecdysozoa</taxon>
        <taxon>Arthropoda</taxon>
        <taxon>Hexapoda</taxon>
        <taxon>Insecta</taxon>
        <taxon>Pterygota</taxon>
        <taxon>Neoptera</taxon>
        <taxon>Endopterygota</taxon>
        <taxon>Diptera</taxon>
        <taxon>Nematocera</taxon>
        <taxon>Culicoidea</taxon>
        <taxon>Culicidae</taxon>
        <taxon>Anophelinae</taxon>
        <taxon>Anopheles</taxon>
    </lineage>
</organism>
<proteinExistence type="predicted"/>
<sequence length="18" mass="2176">MCLYVNVCMCVWKITGRR</sequence>
<accession>A0A182WM12</accession>
<reference evidence="1" key="2">
    <citation type="submission" date="2020-05" db="UniProtKB">
        <authorList>
            <consortium name="EnsemblMetazoa"/>
        </authorList>
    </citation>
    <scope>IDENTIFICATION</scope>
    <source>
        <strain evidence="1">MINIMUS1</strain>
    </source>
</reference>
<dbReference type="EnsemblMetazoa" id="AMIN011441-RA">
    <property type="protein sequence ID" value="AMIN011441-PA"/>
    <property type="gene ID" value="AMIN011441"/>
</dbReference>
<dbReference type="VEuPathDB" id="VectorBase:AMIN011441"/>
<evidence type="ECO:0000313" key="2">
    <source>
        <dbReference type="Proteomes" id="UP000075920"/>
    </source>
</evidence>
<name>A0A182WM12_9DIPT</name>
<dbReference type="Proteomes" id="UP000075920">
    <property type="component" value="Unassembled WGS sequence"/>
</dbReference>
<evidence type="ECO:0000313" key="1">
    <source>
        <dbReference type="EnsemblMetazoa" id="AMIN011441-PA"/>
    </source>
</evidence>
<dbReference type="AlphaFoldDB" id="A0A182WM12"/>
<protein>
    <submittedName>
        <fullName evidence="1">Uncharacterized protein</fullName>
    </submittedName>
</protein>